<keyword evidence="4" id="KW-1185">Reference proteome</keyword>
<reference evidence="3" key="1">
    <citation type="submission" date="2025-08" db="UniProtKB">
        <authorList>
            <consortium name="Ensembl"/>
        </authorList>
    </citation>
    <scope>IDENTIFICATION</scope>
</reference>
<evidence type="ECO:0000313" key="4">
    <source>
        <dbReference type="Proteomes" id="UP000694393"/>
    </source>
</evidence>
<dbReference type="Pfam" id="PF13837">
    <property type="entry name" value="Myb_DNA-bind_4"/>
    <property type="match status" value="1"/>
</dbReference>
<proteinExistence type="predicted"/>
<feature type="domain" description="Myb/SANT-like DNA-binding" evidence="2">
    <location>
        <begin position="11"/>
        <end position="99"/>
    </location>
</feature>
<dbReference type="InterPro" id="IPR044822">
    <property type="entry name" value="Myb_DNA-bind_4"/>
</dbReference>
<evidence type="ECO:0000259" key="2">
    <source>
        <dbReference type="Pfam" id="PF13837"/>
    </source>
</evidence>
<feature type="compositionally biased region" description="Polar residues" evidence="1">
    <location>
        <begin position="103"/>
        <end position="117"/>
    </location>
</feature>
<dbReference type="Ensembl" id="ENSPCET00000019382.1">
    <property type="protein sequence ID" value="ENSPCEP00000018752.1"/>
    <property type="gene ID" value="ENSPCEG00000014598.1"/>
</dbReference>
<name>A0A8C8VML6_9SAUR</name>
<reference evidence="3" key="2">
    <citation type="submission" date="2025-09" db="UniProtKB">
        <authorList>
            <consortium name="Ensembl"/>
        </authorList>
    </citation>
    <scope>IDENTIFICATION</scope>
</reference>
<accession>A0A8C8VML6</accession>
<evidence type="ECO:0000313" key="3">
    <source>
        <dbReference type="Ensembl" id="ENSPCEP00000018752.1"/>
    </source>
</evidence>
<sequence length="344" mass="38597">MATRRGRCTPLWSTAEVLDLISIWGESAVQAQLCGSRRNYDTFGIISRAMSERGYDRDTVQCRSKVKELRITYHRAKEANRRSRSAPATCRYYKEIEAILSGDPTTTAKSPVDTSASPHPVDARPEQDEDVIDEEEEMEDDLEESATACSQELFCTPAETSTQDMNCSVSSEVAEGGSSKFLFRAAMAPAKISLSGVGVLAVSVPAVHALYSAFIRSSSTQAVIVKKSSVFRSLYYYLFSFLDSTFTRPVSTPADRMRNIQRRARRNREDMFQDLLKTAQESVRENRAWREESQQRRQKHRDELKSVMKEQTELLKSMIALQTQAINVQGSTPYSSAVSASHTP</sequence>
<dbReference type="PANTHER" id="PTHR47595">
    <property type="entry name" value="HEAT SHOCK 70 KDA PROTEIN 14"/>
    <property type="match status" value="1"/>
</dbReference>
<dbReference type="AlphaFoldDB" id="A0A8C8VML6"/>
<feature type="region of interest" description="Disordered" evidence="1">
    <location>
        <begin position="284"/>
        <end position="304"/>
    </location>
</feature>
<dbReference type="PANTHER" id="PTHR47595:SF1">
    <property type="entry name" value="MYB_SANT-LIKE DNA-BINDING DOMAIN-CONTAINING PROTEIN"/>
    <property type="match status" value="1"/>
</dbReference>
<feature type="region of interest" description="Disordered" evidence="1">
    <location>
        <begin position="103"/>
        <end position="128"/>
    </location>
</feature>
<dbReference type="Proteomes" id="UP000694393">
    <property type="component" value="Unplaced"/>
</dbReference>
<organism evidence="3 4">
    <name type="scientific">Pelusios castaneus</name>
    <name type="common">West African mud turtle</name>
    <dbReference type="NCBI Taxonomy" id="367368"/>
    <lineage>
        <taxon>Eukaryota</taxon>
        <taxon>Metazoa</taxon>
        <taxon>Chordata</taxon>
        <taxon>Craniata</taxon>
        <taxon>Vertebrata</taxon>
        <taxon>Euteleostomi</taxon>
        <taxon>Archelosauria</taxon>
        <taxon>Testudinata</taxon>
        <taxon>Testudines</taxon>
        <taxon>Pleurodira</taxon>
        <taxon>Pelomedusidae</taxon>
        <taxon>Pelusios</taxon>
    </lineage>
</organism>
<evidence type="ECO:0000256" key="1">
    <source>
        <dbReference type="SAM" id="MobiDB-lite"/>
    </source>
</evidence>
<protein>
    <recommendedName>
        <fullName evidence="2">Myb/SANT-like DNA-binding domain-containing protein</fullName>
    </recommendedName>
</protein>
<dbReference type="Gene3D" id="1.10.10.60">
    <property type="entry name" value="Homeodomain-like"/>
    <property type="match status" value="1"/>
</dbReference>